<evidence type="ECO:0000313" key="3">
    <source>
        <dbReference type="EMBL" id="KAK2152710.1"/>
    </source>
</evidence>
<feature type="binding site" evidence="1">
    <location>
        <position position="166"/>
    </location>
    <ligand>
        <name>ATP</name>
        <dbReference type="ChEBI" id="CHEBI:30616"/>
    </ligand>
</feature>
<evidence type="ECO:0000256" key="1">
    <source>
        <dbReference type="PROSITE-ProRule" id="PRU10141"/>
    </source>
</evidence>
<dbReference type="InterPro" id="IPR055162">
    <property type="entry name" value="RET_CRD"/>
</dbReference>
<keyword evidence="1" id="KW-0067">ATP-binding</keyword>
<dbReference type="Gene3D" id="3.30.200.20">
    <property type="entry name" value="Phosphorylase Kinase, domain 1"/>
    <property type="match status" value="1"/>
</dbReference>
<dbReference type="PROSITE" id="PS50011">
    <property type="entry name" value="PROTEIN_KINASE_DOM"/>
    <property type="match status" value="1"/>
</dbReference>
<dbReference type="AlphaFoldDB" id="A0AAD9N0Y6"/>
<dbReference type="SUPFAM" id="SSF56112">
    <property type="entry name" value="Protein kinase-like (PK-like)"/>
    <property type="match status" value="1"/>
</dbReference>
<comment type="caution">
    <text evidence="3">The sequence shown here is derived from an EMBL/GenBank/DDBJ whole genome shotgun (WGS) entry which is preliminary data.</text>
</comment>
<dbReference type="Proteomes" id="UP001208570">
    <property type="component" value="Unassembled WGS sequence"/>
</dbReference>
<proteinExistence type="predicted"/>
<dbReference type="Pfam" id="PF22540">
    <property type="entry name" value="RET_CRD"/>
    <property type="match status" value="1"/>
</dbReference>
<dbReference type="GO" id="GO:0004672">
    <property type="term" value="F:protein kinase activity"/>
    <property type="evidence" value="ECO:0007669"/>
    <property type="project" value="InterPro"/>
</dbReference>
<dbReference type="EMBL" id="JAODUP010000321">
    <property type="protein sequence ID" value="KAK2152710.1"/>
    <property type="molecule type" value="Genomic_DNA"/>
</dbReference>
<dbReference type="InterPro" id="IPR011009">
    <property type="entry name" value="Kinase-like_dom_sf"/>
</dbReference>
<gene>
    <name evidence="3" type="ORF">LSH36_321g08004</name>
</gene>
<dbReference type="PROSITE" id="PS00107">
    <property type="entry name" value="PROTEIN_KINASE_ATP"/>
    <property type="match status" value="1"/>
</dbReference>
<dbReference type="InterPro" id="IPR000719">
    <property type="entry name" value="Prot_kinase_dom"/>
</dbReference>
<reference evidence="3" key="1">
    <citation type="journal article" date="2023" name="Mol. Biol. Evol.">
        <title>Third-Generation Sequencing Reveals the Adaptive Role of the Epigenome in Three Deep-Sea Polychaetes.</title>
        <authorList>
            <person name="Perez M."/>
            <person name="Aroh O."/>
            <person name="Sun Y."/>
            <person name="Lan Y."/>
            <person name="Juniper S.K."/>
            <person name="Young C.R."/>
            <person name="Angers B."/>
            <person name="Qian P.Y."/>
        </authorList>
    </citation>
    <scope>NUCLEOTIDE SEQUENCE</scope>
    <source>
        <strain evidence="3">P08H-3</strain>
    </source>
</reference>
<keyword evidence="1" id="KW-0547">Nucleotide-binding</keyword>
<organism evidence="3 4">
    <name type="scientific">Paralvinella palmiformis</name>
    <dbReference type="NCBI Taxonomy" id="53620"/>
    <lineage>
        <taxon>Eukaryota</taxon>
        <taxon>Metazoa</taxon>
        <taxon>Spiralia</taxon>
        <taxon>Lophotrochozoa</taxon>
        <taxon>Annelida</taxon>
        <taxon>Polychaeta</taxon>
        <taxon>Sedentaria</taxon>
        <taxon>Canalipalpata</taxon>
        <taxon>Terebellida</taxon>
        <taxon>Terebelliformia</taxon>
        <taxon>Alvinellidae</taxon>
        <taxon>Paralvinella</taxon>
    </lineage>
</organism>
<dbReference type="GO" id="GO:0005524">
    <property type="term" value="F:ATP binding"/>
    <property type="evidence" value="ECO:0007669"/>
    <property type="project" value="UniProtKB-UniRule"/>
</dbReference>
<dbReference type="InterPro" id="IPR017441">
    <property type="entry name" value="Protein_kinase_ATP_BS"/>
</dbReference>
<protein>
    <recommendedName>
        <fullName evidence="2">Protein kinase domain-containing protein</fullName>
    </recommendedName>
</protein>
<evidence type="ECO:0000313" key="4">
    <source>
        <dbReference type="Proteomes" id="UP001208570"/>
    </source>
</evidence>
<accession>A0AAD9N0Y6</accession>
<evidence type="ECO:0000259" key="2">
    <source>
        <dbReference type="PROSITE" id="PS50011"/>
    </source>
</evidence>
<feature type="domain" description="Protein kinase" evidence="2">
    <location>
        <begin position="132"/>
        <end position="169"/>
    </location>
</feature>
<keyword evidence="4" id="KW-1185">Reference proteome</keyword>
<sequence>MCGYGAPSGRCVWRPSGGHHHYSTCVPSLDTCPNEECDEDLENIVHSLCPQDCAKTLTINDEVLNIKGISITTRGLCYCKQDLHCTCVPEDQYYNGTFVGAPFSKLPVDFGSQQVAPRPYTDTKWEIPRDNLHLENVIGEGEFGRVVKGQAVDIHKQQGPITVAVKMLK</sequence>
<name>A0AAD9N0Y6_9ANNE</name>
<feature type="non-terminal residue" evidence="3">
    <location>
        <position position="1"/>
    </location>
</feature>